<feature type="domain" description="NADH:ubiquinone oxidoreductase-like 20kDa subunit" evidence="4">
    <location>
        <begin position="13"/>
        <end position="149"/>
    </location>
</feature>
<evidence type="ECO:0000313" key="5">
    <source>
        <dbReference type="EMBL" id="STY29919.1"/>
    </source>
</evidence>
<dbReference type="STRING" id="1122170.GCA_000701265_00364"/>
<gene>
    <name evidence="5" type="primary">hoxY</name>
    <name evidence="5" type="ORF">NCTC11532_02122</name>
</gene>
<evidence type="ECO:0000256" key="2">
    <source>
        <dbReference type="ARBA" id="ARBA00023002"/>
    </source>
</evidence>
<sequence length="262" mass="28663">MKPRLAVHKFTSCDGCQLAFLNAGEDLLTLSELVDMVHFSEAGAIGIDEKVDIAFVEGSISTPDEEQRIKKIRQNSKYIITIGACATAGGVQALRNAADAKEWISQIYASPKYIKSLSTSTPIAHHVRVDWELWGCPVNGKQVLETVRSLLFNSTPRIKKDSECMECKRKGNVCVLVTKKQPCMGPVTKLGCGSLCPSVGRGCYACYGPQENPNTQSLGNWFEHLGLSKEAIAQKFLHINNQAPAFHKAGAYFKGIKISNES</sequence>
<evidence type="ECO:0000256" key="1">
    <source>
        <dbReference type="ARBA" id="ARBA00001927"/>
    </source>
</evidence>
<reference evidence="5 6" key="1">
    <citation type="submission" date="2018-06" db="EMBL/GenBank/DDBJ databases">
        <authorList>
            <consortium name="Pathogen Informatics"/>
            <person name="Doyle S."/>
        </authorList>
    </citation>
    <scope>NUCLEOTIDE SEQUENCE [LARGE SCALE GENOMIC DNA]</scope>
    <source>
        <strain evidence="5 6">NCTC11532</strain>
    </source>
</reference>
<dbReference type="InterPro" id="IPR051349">
    <property type="entry name" value="Hydrogenase_assoc-protein"/>
</dbReference>
<evidence type="ECO:0000256" key="3">
    <source>
        <dbReference type="ARBA" id="ARBA00023291"/>
    </source>
</evidence>
<keyword evidence="6" id="KW-1185">Reference proteome</keyword>
<keyword evidence="2 5" id="KW-0560">Oxidoreductase</keyword>
<dbReference type="InterPro" id="IPR037024">
    <property type="entry name" value="NiFe_Hase_small_N_sf"/>
</dbReference>
<dbReference type="EMBL" id="UGPB01000001">
    <property type="protein sequence ID" value="STY29919.1"/>
    <property type="molecule type" value="Genomic_DNA"/>
</dbReference>
<dbReference type="Gene3D" id="3.40.50.700">
    <property type="entry name" value="NADH:ubiquinone oxidoreductase-like, 20kDa subunit"/>
    <property type="match status" value="1"/>
</dbReference>
<dbReference type="PANTHER" id="PTHR42845">
    <property type="entry name" value="COENZYME F420-REDUCING HYDROGENASE, GAMMA SUBUNIT"/>
    <property type="match status" value="1"/>
</dbReference>
<dbReference type="GO" id="GO:0051538">
    <property type="term" value="F:3 iron, 4 sulfur cluster binding"/>
    <property type="evidence" value="ECO:0007669"/>
    <property type="project" value="UniProtKB-KW"/>
</dbReference>
<keyword evidence="3" id="KW-0003">3Fe-4S</keyword>
<keyword evidence="3" id="KW-0411">Iron-sulfur</keyword>
<evidence type="ECO:0000259" key="4">
    <source>
        <dbReference type="Pfam" id="PF01058"/>
    </source>
</evidence>
<dbReference type="SUPFAM" id="SSF56770">
    <property type="entry name" value="HydA/Nqo6-like"/>
    <property type="match status" value="1"/>
</dbReference>
<keyword evidence="3" id="KW-0479">Metal-binding</keyword>
<name>A0A378LVN9_9GAMM</name>
<organism evidence="5 6">
    <name type="scientific">Legionella wadsworthii</name>
    <dbReference type="NCBI Taxonomy" id="28088"/>
    <lineage>
        <taxon>Bacteria</taxon>
        <taxon>Pseudomonadati</taxon>
        <taxon>Pseudomonadota</taxon>
        <taxon>Gammaproteobacteria</taxon>
        <taxon>Legionellales</taxon>
        <taxon>Legionellaceae</taxon>
        <taxon>Legionella</taxon>
    </lineage>
</organism>
<comment type="cofactor">
    <cofactor evidence="1">
        <name>[3Fe-4S] cluster</name>
        <dbReference type="ChEBI" id="CHEBI:21137"/>
    </cofactor>
</comment>
<accession>A0A378LVN9</accession>
<protein>
    <submittedName>
        <fullName evidence="5">Sulfhydrogenase subunit delta</fullName>
        <ecNumber evidence="5">1.12.1.2</ecNumber>
    </submittedName>
</protein>
<keyword evidence="3" id="KW-0408">Iron</keyword>
<dbReference type="OrthoDB" id="9787729at2"/>
<dbReference type="Proteomes" id="UP000255297">
    <property type="component" value="Unassembled WGS sequence"/>
</dbReference>
<dbReference type="AlphaFoldDB" id="A0A378LVN9"/>
<dbReference type="InterPro" id="IPR006137">
    <property type="entry name" value="NADH_UbQ_OxRdtase-like_20kDa"/>
</dbReference>
<proteinExistence type="predicted"/>
<dbReference type="PANTHER" id="PTHR42845:SF2">
    <property type="entry name" value="F420-NON-REDUCING HYDROGENASE VHU SUBUNIT G"/>
    <property type="match status" value="1"/>
</dbReference>
<dbReference type="Pfam" id="PF01058">
    <property type="entry name" value="Oxidored_q6"/>
    <property type="match status" value="1"/>
</dbReference>
<evidence type="ECO:0000313" key="6">
    <source>
        <dbReference type="Proteomes" id="UP000255297"/>
    </source>
</evidence>
<dbReference type="RefSeq" id="WP_031564638.1">
    <property type="nucleotide sequence ID" value="NZ_CAAAIS010000001.1"/>
</dbReference>
<dbReference type="EC" id="1.12.1.2" evidence="5"/>
<dbReference type="GO" id="GO:0047985">
    <property type="term" value="F:hydrogen dehydrogenase activity"/>
    <property type="evidence" value="ECO:0007669"/>
    <property type="project" value="UniProtKB-EC"/>
</dbReference>